<evidence type="ECO:0000313" key="3">
    <source>
        <dbReference type="EMBL" id="MBE9462106.1"/>
    </source>
</evidence>
<feature type="domain" description="Response regulatory" evidence="2">
    <location>
        <begin position="10"/>
        <end position="120"/>
    </location>
</feature>
<comment type="caution">
    <text evidence="1">Lacks conserved residue(s) required for the propagation of feature annotation.</text>
</comment>
<dbReference type="InterPro" id="IPR011006">
    <property type="entry name" value="CheY-like_superfamily"/>
</dbReference>
<dbReference type="InterPro" id="IPR001789">
    <property type="entry name" value="Sig_transdc_resp-reg_receiver"/>
</dbReference>
<dbReference type="Pfam" id="PF00072">
    <property type="entry name" value="Response_reg"/>
    <property type="match status" value="1"/>
</dbReference>
<proteinExistence type="predicted"/>
<organism evidence="3 4">
    <name type="scientific">Dyadobacter subterraneus</name>
    <dbReference type="NCBI Taxonomy" id="2773304"/>
    <lineage>
        <taxon>Bacteria</taxon>
        <taxon>Pseudomonadati</taxon>
        <taxon>Bacteroidota</taxon>
        <taxon>Cytophagia</taxon>
        <taxon>Cytophagales</taxon>
        <taxon>Spirosomataceae</taxon>
        <taxon>Dyadobacter</taxon>
    </lineage>
</organism>
<dbReference type="SUPFAM" id="SSF52172">
    <property type="entry name" value="CheY-like"/>
    <property type="match status" value="1"/>
</dbReference>
<dbReference type="EMBL" id="JACYGY010000001">
    <property type="protein sequence ID" value="MBE9462106.1"/>
    <property type="molecule type" value="Genomic_DNA"/>
</dbReference>
<reference evidence="4" key="1">
    <citation type="submission" date="2023-07" db="EMBL/GenBank/DDBJ databases">
        <title>Dyadobacter sp. nov 'subterranea' isolated from contaminted grondwater.</title>
        <authorList>
            <person name="Szabo I."/>
            <person name="Al-Omari J."/>
            <person name="Szerdahelyi S.G."/>
            <person name="Rado J."/>
        </authorList>
    </citation>
    <scope>NUCLEOTIDE SEQUENCE [LARGE SCALE GENOMIC DNA]</scope>
    <source>
        <strain evidence="4">UP-52</strain>
    </source>
</reference>
<gene>
    <name evidence="3" type="ORF">IEE83_09460</name>
</gene>
<comment type="caution">
    <text evidence="3">The sequence shown here is derived from an EMBL/GenBank/DDBJ whole genome shotgun (WGS) entry which is preliminary data.</text>
</comment>
<evidence type="ECO:0000256" key="1">
    <source>
        <dbReference type="PROSITE-ProRule" id="PRU00169"/>
    </source>
</evidence>
<protein>
    <submittedName>
        <fullName evidence="3">Response regulator</fullName>
    </submittedName>
</protein>
<evidence type="ECO:0000259" key="2">
    <source>
        <dbReference type="PROSITE" id="PS50110"/>
    </source>
</evidence>
<dbReference type="RefSeq" id="WP_194120332.1">
    <property type="nucleotide sequence ID" value="NZ_JACYGY010000001.1"/>
</dbReference>
<accession>A0ABR9WAV4</accession>
<sequence length="134" mass="15860">MPVIPKTRPVILYLDDEIQNRISFSAIFRRDYTIILTSSIQEAFQILEYERVEIIICSEYICQMKGIDFLELTFSKYPTCSRLLVSDYANTDPMNKAQIFGYLIKPWDEKLLGKTLEKAHELFTIKETIFKNFW</sequence>
<dbReference type="Gene3D" id="3.40.50.2300">
    <property type="match status" value="1"/>
</dbReference>
<dbReference type="Proteomes" id="UP000634134">
    <property type="component" value="Unassembled WGS sequence"/>
</dbReference>
<dbReference type="PROSITE" id="PS50110">
    <property type="entry name" value="RESPONSE_REGULATORY"/>
    <property type="match status" value="1"/>
</dbReference>
<keyword evidence="4" id="KW-1185">Reference proteome</keyword>
<name>A0ABR9WAV4_9BACT</name>
<evidence type="ECO:0000313" key="4">
    <source>
        <dbReference type="Proteomes" id="UP000634134"/>
    </source>
</evidence>